<protein>
    <submittedName>
        <fullName evidence="1">Uncharacterized protein</fullName>
    </submittedName>
</protein>
<gene>
    <name evidence="1" type="ORF">SERN_0958</name>
</gene>
<comment type="caution">
    <text evidence="1">The sequence shown here is derived from an EMBL/GenBank/DDBJ whole genome shotgun (WGS) entry which is preliminary data.</text>
</comment>
<name>A0A4Z1E492_9MICO</name>
<sequence>MSNRVKRPLFGPTPVSCHPCAAPDAAAHRSGLGGGAPLQFQATAPVLHPLISSEVW</sequence>
<reference evidence="1 2" key="1">
    <citation type="submission" date="2018-11" db="EMBL/GenBank/DDBJ databases">
        <title>Complete genome sequencing of the Actinobacteria Serinibacter sp. K3-2.</title>
        <authorList>
            <person name="Rakitin A.L."/>
            <person name="Beletsky A.V."/>
            <person name="Mardanov A.V."/>
            <person name="Ravin N.V."/>
            <person name="Gromova A.S."/>
            <person name="Filippova S.N."/>
            <person name="Gal'Chenko V.F."/>
        </authorList>
    </citation>
    <scope>NUCLEOTIDE SEQUENCE [LARGE SCALE GENOMIC DNA]</scope>
    <source>
        <strain evidence="1 2">K3-2</strain>
    </source>
</reference>
<dbReference type="EMBL" id="RHPJ01000001">
    <property type="protein sequence ID" value="TGO06766.1"/>
    <property type="molecule type" value="Genomic_DNA"/>
</dbReference>
<proteinExistence type="predicted"/>
<dbReference type="AlphaFoldDB" id="A0A4Z1E492"/>
<accession>A0A4Z1E492</accession>
<evidence type="ECO:0000313" key="1">
    <source>
        <dbReference type="EMBL" id="TGO06766.1"/>
    </source>
</evidence>
<evidence type="ECO:0000313" key="2">
    <source>
        <dbReference type="Proteomes" id="UP000297318"/>
    </source>
</evidence>
<dbReference type="Proteomes" id="UP000297318">
    <property type="component" value="Unassembled WGS sequence"/>
</dbReference>
<organism evidence="1 2">
    <name type="scientific">Serinibacter arcticus</name>
    <dbReference type="NCBI Taxonomy" id="1655435"/>
    <lineage>
        <taxon>Bacteria</taxon>
        <taxon>Bacillati</taxon>
        <taxon>Actinomycetota</taxon>
        <taxon>Actinomycetes</taxon>
        <taxon>Micrococcales</taxon>
        <taxon>Beutenbergiaceae</taxon>
        <taxon>Serinibacter</taxon>
    </lineage>
</organism>
<keyword evidence="2" id="KW-1185">Reference proteome</keyword>